<dbReference type="AlphaFoldDB" id="Q2QT19"/>
<reference evidence="2" key="2">
    <citation type="submission" date="2005-04" db="EMBL/GenBank/DDBJ databases">
        <authorList>
            <person name="Buell C.R."/>
            <person name="Wing R.A."/>
            <person name="McCombie W.A."/>
            <person name="Ouyang S."/>
        </authorList>
    </citation>
    <scope>NUCLEOTIDE SEQUENCE</scope>
</reference>
<organism evidence="2">
    <name type="scientific">Oryza sativa subsp. japonica</name>
    <name type="common">Rice</name>
    <dbReference type="NCBI Taxonomy" id="39947"/>
    <lineage>
        <taxon>Eukaryota</taxon>
        <taxon>Viridiplantae</taxon>
        <taxon>Streptophyta</taxon>
        <taxon>Embryophyta</taxon>
        <taxon>Tracheophyta</taxon>
        <taxon>Spermatophyta</taxon>
        <taxon>Magnoliopsida</taxon>
        <taxon>Liliopsida</taxon>
        <taxon>Poales</taxon>
        <taxon>Poaceae</taxon>
        <taxon>BOP clade</taxon>
        <taxon>Oryzoideae</taxon>
        <taxon>Oryzeae</taxon>
        <taxon>Oryzinae</taxon>
        <taxon>Oryza</taxon>
        <taxon>Oryza sativa</taxon>
    </lineage>
</organism>
<keyword evidence="1" id="KW-1133">Transmembrane helix</keyword>
<feature type="transmembrane region" description="Helical" evidence="1">
    <location>
        <begin position="283"/>
        <end position="305"/>
    </location>
</feature>
<protein>
    <submittedName>
        <fullName evidence="2">Uncharacterized protein</fullName>
    </submittedName>
</protein>
<keyword evidence="1" id="KW-0812">Transmembrane</keyword>
<gene>
    <name evidence="2" type="ordered locus">LOC_Os12g22160</name>
</gene>
<proteinExistence type="predicted"/>
<reference evidence="2" key="1">
    <citation type="journal article" date="2005" name="BMC Biol.">
        <title>The sequence of rice chromosomes 11 and 12, rich in disease resistance genes and recent gene duplications.</title>
        <authorList>
            <consortium name="The rice chromosomes 11 and 12 sequencing consortia"/>
        </authorList>
    </citation>
    <scope>NUCLEOTIDE SEQUENCE [LARGE SCALE GENOMIC DNA]</scope>
</reference>
<evidence type="ECO:0000313" key="2">
    <source>
        <dbReference type="EMBL" id="ABA97850.1"/>
    </source>
</evidence>
<accession>Q2QT19</accession>
<name>Q2QT19_ORYSJ</name>
<dbReference type="EMBL" id="DP000011">
    <property type="protein sequence ID" value="ABA97850.1"/>
    <property type="molecule type" value="Genomic_DNA"/>
</dbReference>
<sequence length="317" mass="35388">MRSSRSGELETRLVLLVFSQVVTNFPQLALNQPHYVRSIVNSLSNCPLGNGYLLHYKVDDIKPTTNHDGINDMPCNTANVIIVATPWENGDPHYAVDHTRDGLQTRHLSIGVPPPFFIKLTKLINGEGVVSMLIMEVIPVVEMDVLELHEFMAVDRAPKGPRYPLHSITVVGHPHGGIELPDEVFIIVLLQGDNSINAHSLEHLLQSHKLWCLTNVPPRYPFMVGKGFGGIHLLIHGLLEPCMEPWIIAIIGPPELIMMTEDSVLLSIPQVESELDGRIERTLIITCLIILIIATAIVITTYFHLIPLNVFHKFFSL</sequence>
<keyword evidence="1" id="KW-0472">Membrane</keyword>
<evidence type="ECO:0000256" key="1">
    <source>
        <dbReference type="SAM" id="Phobius"/>
    </source>
</evidence>
<reference evidence="2" key="3">
    <citation type="submission" date="2006-01" db="EMBL/GenBank/DDBJ databases">
        <authorList>
            <person name="Buell R."/>
        </authorList>
    </citation>
    <scope>NUCLEOTIDE SEQUENCE</scope>
</reference>